<reference evidence="1 2" key="1">
    <citation type="submission" date="2016-09" db="EMBL/GenBank/DDBJ databases">
        <title>Complete genome sequence of microbes from the polar regions.</title>
        <authorList>
            <person name="Liao L."/>
            <person name="Chen B."/>
        </authorList>
    </citation>
    <scope>NUCLEOTIDE SEQUENCE [LARGE SCALE GENOMIC DNA]</scope>
    <source>
        <strain evidence="1 2">ZS314</strain>
    </source>
</reference>
<keyword evidence="2" id="KW-1185">Reference proteome</keyword>
<dbReference type="Proteomes" id="UP000464507">
    <property type="component" value="Chromosome"/>
</dbReference>
<organism evidence="1 2">
    <name type="scientific">Marisediminicola antarctica</name>
    <dbReference type="NCBI Taxonomy" id="674079"/>
    <lineage>
        <taxon>Bacteria</taxon>
        <taxon>Bacillati</taxon>
        <taxon>Actinomycetota</taxon>
        <taxon>Actinomycetes</taxon>
        <taxon>Micrococcales</taxon>
        <taxon>Microbacteriaceae</taxon>
        <taxon>Marisediminicola</taxon>
    </lineage>
</organism>
<dbReference type="KEGG" id="mant:BHD05_03305"/>
<accession>A0A7L5AEL4</accession>
<gene>
    <name evidence="1" type="ORF">BHD05_03305</name>
</gene>
<dbReference type="Gene3D" id="3.40.50.2000">
    <property type="entry name" value="Glycogen Phosphorylase B"/>
    <property type="match status" value="1"/>
</dbReference>
<dbReference type="SUPFAM" id="SSF53756">
    <property type="entry name" value="UDP-Glycosyltransferase/glycogen phosphorylase"/>
    <property type="match status" value="1"/>
</dbReference>
<proteinExistence type="predicted"/>
<evidence type="ECO:0000313" key="1">
    <source>
        <dbReference type="EMBL" id="QHO68810.1"/>
    </source>
</evidence>
<name>A0A7L5AEL4_9MICO</name>
<evidence type="ECO:0000313" key="2">
    <source>
        <dbReference type="Proteomes" id="UP000464507"/>
    </source>
</evidence>
<dbReference type="EMBL" id="CP017146">
    <property type="protein sequence ID" value="QHO68810.1"/>
    <property type="molecule type" value="Genomic_DNA"/>
</dbReference>
<sequence length="379" mass="40785">MTRFLIVEERASGHLLVFVRVVAEHALAAGHSVIVALPPSARASSEFSKHLSGLLGRVQWLDLVGVVTPATVNVLARESQADVAVVPHGDELATRYAFSLGVRPLACAVRLLIMRDPRWEKPAPLQRRFRNAVKLALVRLASLKRGVEVVWLREPSFTPGSSTQSFAIDPFIADGSWEAIDAEAAHLRSNLKMHPDVFWFGMTGAITDRKNLPMVLKSLALFLEARPDAQIGFAIIGPIVSDQGLTADWVRAETSRLDLALVIVNRLLSNFEMNAAVAALDAVVMAYSTHSPNSTLGKAHVLGTRLVAAGPPSVRGFVRALDAGWESVLEATAMAENLELAWEAAPPAKHPDAIPESGFARSLLGLESTESARAGGNDL</sequence>
<dbReference type="AlphaFoldDB" id="A0A7L5AEL4"/>
<protein>
    <recommendedName>
        <fullName evidence="3">Glycosyltransferase</fullName>
    </recommendedName>
</protein>
<evidence type="ECO:0008006" key="3">
    <source>
        <dbReference type="Google" id="ProtNLM"/>
    </source>
</evidence>
<dbReference type="OrthoDB" id="4945075at2"/>
<dbReference type="RefSeq" id="WP_161885169.1">
    <property type="nucleotide sequence ID" value="NZ_CP017146.1"/>
</dbReference>